<evidence type="ECO:0000313" key="3">
    <source>
        <dbReference type="Proteomes" id="UP001597308"/>
    </source>
</evidence>
<accession>A0ABW4KBT4</accession>
<dbReference type="CDD" id="cd00371">
    <property type="entry name" value="HMA"/>
    <property type="match status" value="1"/>
</dbReference>
<feature type="domain" description="HMA" evidence="1">
    <location>
        <begin position="1"/>
        <end position="63"/>
    </location>
</feature>
<proteinExistence type="predicted"/>
<dbReference type="Proteomes" id="UP001597308">
    <property type="component" value="Unassembled WGS sequence"/>
</dbReference>
<protein>
    <submittedName>
        <fullName evidence="2">Heavy-metal-associated domain-containing protein</fullName>
    </submittedName>
</protein>
<name>A0ABW4KBT4_9HYPH</name>
<dbReference type="InterPro" id="IPR006121">
    <property type="entry name" value="HMA_dom"/>
</dbReference>
<dbReference type="InterPro" id="IPR036163">
    <property type="entry name" value="HMA_dom_sf"/>
</dbReference>
<sequence>MIVLDVEGMTCDGCSKAVQNAIAARDADAVVVVNRIAGRVSADTKLTAEEAAAAVRDAGYDAAPAVTG</sequence>
<dbReference type="EMBL" id="JBHUER010000010">
    <property type="protein sequence ID" value="MFD1704427.1"/>
    <property type="molecule type" value="Genomic_DNA"/>
</dbReference>
<evidence type="ECO:0000313" key="2">
    <source>
        <dbReference type="EMBL" id="MFD1704427.1"/>
    </source>
</evidence>
<dbReference type="PROSITE" id="PS50846">
    <property type="entry name" value="HMA_2"/>
    <property type="match status" value="1"/>
</dbReference>
<dbReference type="RefSeq" id="WP_378800484.1">
    <property type="nucleotide sequence ID" value="NZ_JBHUER010000010.1"/>
</dbReference>
<dbReference type="Pfam" id="PF00403">
    <property type="entry name" value="HMA"/>
    <property type="match status" value="1"/>
</dbReference>
<keyword evidence="3" id="KW-1185">Reference proteome</keyword>
<organism evidence="2 3">
    <name type="scientific">Methylopila henanensis</name>
    <dbReference type="NCBI Taxonomy" id="873516"/>
    <lineage>
        <taxon>Bacteria</taxon>
        <taxon>Pseudomonadati</taxon>
        <taxon>Pseudomonadota</taxon>
        <taxon>Alphaproteobacteria</taxon>
        <taxon>Hyphomicrobiales</taxon>
        <taxon>Methylopilaceae</taxon>
        <taxon>Methylopila</taxon>
    </lineage>
</organism>
<dbReference type="SUPFAM" id="SSF55008">
    <property type="entry name" value="HMA, heavy metal-associated domain"/>
    <property type="match status" value="1"/>
</dbReference>
<evidence type="ECO:0000259" key="1">
    <source>
        <dbReference type="PROSITE" id="PS50846"/>
    </source>
</evidence>
<comment type="caution">
    <text evidence="2">The sequence shown here is derived from an EMBL/GenBank/DDBJ whole genome shotgun (WGS) entry which is preliminary data.</text>
</comment>
<dbReference type="Gene3D" id="3.30.70.100">
    <property type="match status" value="1"/>
</dbReference>
<gene>
    <name evidence="2" type="ORF">ACFSCV_15575</name>
</gene>
<reference evidence="3" key="1">
    <citation type="journal article" date="2019" name="Int. J. Syst. Evol. Microbiol.">
        <title>The Global Catalogue of Microorganisms (GCM) 10K type strain sequencing project: providing services to taxonomists for standard genome sequencing and annotation.</title>
        <authorList>
            <consortium name="The Broad Institute Genomics Platform"/>
            <consortium name="The Broad Institute Genome Sequencing Center for Infectious Disease"/>
            <person name="Wu L."/>
            <person name="Ma J."/>
        </authorList>
    </citation>
    <scope>NUCLEOTIDE SEQUENCE [LARGE SCALE GENOMIC DNA]</scope>
    <source>
        <strain evidence="3">KCTC 23707</strain>
    </source>
</reference>